<dbReference type="GO" id="GO:0019288">
    <property type="term" value="P:isopentenyl diphosphate biosynthetic process, methylerythritol 4-phosphate pathway"/>
    <property type="evidence" value="ECO:0007669"/>
    <property type="project" value="UniProtKB-UniRule"/>
</dbReference>
<feature type="site" description="Transition state stabilizer" evidence="7">
    <location>
        <position position="16"/>
    </location>
</feature>
<evidence type="ECO:0000256" key="3">
    <source>
        <dbReference type="ARBA" id="ARBA00009789"/>
    </source>
</evidence>
<dbReference type="PANTHER" id="PTHR32125:SF4">
    <property type="entry name" value="2-C-METHYL-D-ERYTHRITOL 4-PHOSPHATE CYTIDYLYLTRANSFERASE, CHLOROPLASTIC"/>
    <property type="match status" value="1"/>
</dbReference>
<organism evidence="8 9">
    <name type="scientific">Lacrimispora xylanisolvens</name>
    <dbReference type="NCBI Taxonomy" id="384636"/>
    <lineage>
        <taxon>Bacteria</taxon>
        <taxon>Bacillati</taxon>
        <taxon>Bacillota</taxon>
        <taxon>Clostridia</taxon>
        <taxon>Lachnospirales</taxon>
        <taxon>Lachnospiraceae</taxon>
        <taxon>Lacrimispora</taxon>
    </lineage>
</organism>
<dbReference type="PANTHER" id="PTHR32125">
    <property type="entry name" value="2-C-METHYL-D-ERYTHRITOL 4-PHOSPHATE CYTIDYLYLTRANSFERASE, CHLOROPLASTIC"/>
    <property type="match status" value="1"/>
</dbReference>
<dbReference type="InterPro" id="IPR050088">
    <property type="entry name" value="IspD/TarI_cytidylyltransf_bact"/>
</dbReference>
<dbReference type="AlphaFoldDB" id="A0A2S6HZL3"/>
<dbReference type="Pfam" id="PF01128">
    <property type="entry name" value="IspD"/>
    <property type="match status" value="1"/>
</dbReference>
<gene>
    <name evidence="7" type="primary">ispD</name>
    <name evidence="8" type="ORF">BXY41_101669</name>
</gene>
<dbReference type="HAMAP" id="MF_00108">
    <property type="entry name" value="IspD"/>
    <property type="match status" value="1"/>
</dbReference>
<dbReference type="InterPro" id="IPR034683">
    <property type="entry name" value="IspD/TarI"/>
</dbReference>
<evidence type="ECO:0000256" key="5">
    <source>
        <dbReference type="ARBA" id="ARBA00022695"/>
    </source>
</evidence>
<comment type="catalytic activity">
    <reaction evidence="1 7">
        <text>2-C-methyl-D-erythritol 4-phosphate + CTP + H(+) = 4-CDP-2-C-methyl-D-erythritol + diphosphate</text>
        <dbReference type="Rhea" id="RHEA:13429"/>
        <dbReference type="ChEBI" id="CHEBI:15378"/>
        <dbReference type="ChEBI" id="CHEBI:33019"/>
        <dbReference type="ChEBI" id="CHEBI:37563"/>
        <dbReference type="ChEBI" id="CHEBI:57823"/>
        <dbReference type="ChEBI" id="CHEBI:58262"/>
        <dbReference type="EC" id="2.7.7.60"/>
    </reaction>
</comment>
<comment type="pathway">
    <text evidence="2 7">Isoprenoid biosynthesis; isopentenyl diphosphate biosynthesis via DXP pathway; isopentenyl diphosphate from 1-deoxy-D-xylulose 5-phosphate: step 2/6.</text>
</comment>
<dbReference type="InterPro" id="IPR001228">
    <property type="entry name" value="IspD"/>
</dbReference>
<keyword evidence="6 7" id="KW-0414">Isoprene biosynthesis</keyword>
<name>A0A2S6HZL3_9FIRM</name>
<evidence type="ECO:0000313" key="9">
    <source>
        <dbReference type="Proteomes" id="UP000237749"/>
    </source>
</evidence>
<evidence type="ECO:0000256" key="7">
    <source>
        <dbReference type="HAMAP-Rule" id="MF_00108"/>
    </source>
</evidence>
<evidence type="ECO:0000256" key="1">
    <source>
        <dbReference type="ARBA" id="ARBA00001282"/>
    </source>
</evidence>
<evidence type="ECO:0000256" key="6">
    <source>
        <dbReference type="ARBA" id="ARBA00023229"/>
    </source>
</evidence>
<dbReference type="Proteomes" id="UP000237749">
    <property type="component" value="Unassembled WGS sequence"/>
</dbReference>
<dbReference type="EMBL" id="PTJA01000001">
    <property type="protein sequence ID" value="PPK83605.1"/>
    <property type="molecule type" value="Genomic_DNA"/>
</dbReference>
<evidence type="ECO:0000313" key="8">
    <source>
        <dbReference type="EMBL" id="PPK83605.1"/>
    </source>
</evidence>
<dbReference type="CDD" id="cd02516">
    <property type="entry name" value="CDP-ME_synthetase"/>
    <property type="match status" value="1"/>
</dbReference>
<dbReference type="Gene3D" id="3.90.550.10">
    <property type="entry name" value="Spore Coat Polysaccharide Biosynthesis Protein SpsA, Chain A"/>
    <property type="match status" value="1"/>
</dbReference>
<protein>
    <recommendedName>
        <fullName evidence="7">2-C-methyl-D-erythritol 4-phosphate cytidylyltransferase</fullName>
        <ecNumber evidence="7">2.7.7.60</ecNumber>
    </recommendedName>
    <alternativeName>
        <fullName evidence="7">4-diphosphocytidyl-2C-methyl-D-erythritol synthase</fullName>
    </alternativeName>
    <alternativeName>
        <fullName evidence="7">MEP cytidylyltransferase</fullName>
        <shortName evidence="7">MCT</shortName>
    </alternativeName>
</protein>
<keyword evidence="5 7" id="KW-0548">Nucleotidyltransferase</keyword>
<dbReference type="PROSITE" id="PS01295">
    <property type="entry name" value="ISPD"/>
    <property type="match status" value="1"/>
</dbReference>
<dbReference type="NCBIfam" id="TIGR00453">
    <property type="entry name" value="ispD"/>
    <property type="match status" value="1"/>
</dbReference>
<keyword evidence="4 7" id="KW-0808">Transferase</keyword>
<dbReference type="GO" id="GO:0050518">
    <property type="term" value="F:2-C-methyl-D-erythritol 4-phosphate cytidylyltransferase activity"/>
    <property type="evidence" value="ECO:0007669"/>
    <property type="project" value="UniProtKB-UniRule"/>
</dbReference>
<dbReference type="InterPro" id="IPR018294">
    <property type="entry name" value="ISPD_synthase_CS"/>
</dbReference>
<feature type="site" description="Positions MEP for the nucleophilic attack" evidence="7">
    <location>
        <position position="214"/>
    </location>
</feature>
<comment type="caution">
    <text evidence="8">The sequence shown here is derived from an EMBL/GenBank/DDBJ whole genome shotgun (WGS) entry which is preliminary data.</text>
</comment>
<feature type="site" description="Positions MEP for the nucleophilic attack" evidence="7">
    <location>
        <position position="154"/>
    </location>
</feature>
<sequence>MERTAAVVLAAGKGSRMESTIHKQYMELCGRPLLYHTLRAFEESSVDEVVLVTGPGEVSFCRTEIVDRYGFRKITDVTEGGKERYHSVYAGLKAVKNCAYVLIHDGARPCVTKEIIDTSKAGAMKYGACVIGMPVKDTIKISDENGYAASTPDRASLWQIQTPQAFRYDLVFKAYQRLMESECFQKGVTDDAMVVESMTEEKVKLIKGDYTNIKVTTPEDLEIASVFLNRIYGKK</sequence>
<dbReference type="UniPathway" id="UPA00056">
    <property type="reaction ID" value="UER00093"/>
</dbReference>
<comment type="function">
    <text evidence="7">Catalyzes the formation of 4-diphosphocytidyl-2-C-methyl-D-erythritol from CTP and 2-C-methyl-D-erythritol 4-phosphate (MEP).</text>
</comment>
<accession>A0A2S6HZL3</accession>
<comment type="similarity">
    <text evidence="3 7">Belongs to the IspD/TarI cytidylyltransferase family. IspD subfamily.</text>
</comment>
<evidence type="ECO:0000256" key="2">
    <source>
        <dbReference type="ARBA" id="ARBA00004787"/>
    </source>
</evidence>
<reference evidence="8 9" key="1">
    <citation type="submission" date="2018-02" db="EMBL/GenBank/DDBJ databases">
        <title>Genomic Encyclopedia of Archaeal and Bacterial Type Strains, Phase II (KMG-II): from individual species to whole genera.</title>
        <authorList>
            <person name="Goeker M."/>
        </authorList>
    </citation>
    <scope>NUCLEOTIDE SEQUENCE [LARGE SCALE GENOMIC DNA]</scope>
    <source>
        <strain evidence="8 9">DSM 3808</strain>
    </source>
</reference>
<dbReference type="EC" id="2.7.7.60" evidence="7"/>
<dbReference type="RefSeq" id="WP_104434560.1">
    <property type="nucleotide sequence ID" value="NZ_PTJA01000001.1"/>
</dbReference>
<dbReference type="SUPFAM" id="SSF53448">
    <property type="entry name" value="Nucleotide-diphospho-sugar transferases"/>
    <property type="match status" value="1"/>
</dbReference>
<keyword evidence="9" id="KW-1185">Reference proteome</keyword>
<evidence type="ECO:0000256" key="4">
    <source>
        <dbReference type="ARBA" id="ARBA00022679"/>
    </source>
</evidence>
<dbReference type="FunFam" id="3.90.550.10:FF:000003">
    <property type="entry name" value="2-C-methyl-D-erythritol 4-phosphate cytidylyltransferase"/>
    <property type="match status" value="1"/>
</dbReference>
<dbReference type="OrthoDB" id="9806837at2"/>
<feature type="site" description="Transition state stabilizer" evidence="7">
    <location>
        <position position="23"/>
    </location>
</feature>
<proteinExistence type="inferred from homology"/>
<dbReference type="InterPro" id="IPR029044">
    <property type="entry name" value="Nucleotide-diphossugar_trans"/>
</dbReference>